<organism evidence="1">
    <name type="scientific">hydrothermal vent metagenome</name>
    <dbReference type="NCBI Taxonomy" id="652676"/>
    <lineage>
        <taxon>unclassified sequences</taxon>
        <taxon>metagenomes</taxon>
        <taxon>ecological metagenomes</taxon>
    </lineage>
</organism>
<dbReference type="AlphaFoldDB" id="A0A1W1CTQ4"/>
<gene>
    <name evidence="1" type="ORF">MNB_SM-6-1600</name>
</gene>
<reference evidence="1" key="1">
    <citation type="submission" date="2016-10" db="EMBL/GenBank/DDBJ databases">
        <authorList>
            <person name="de Groot N.N."/>
        </authorList>
    </citation>
    <scope>NUCLEOTIDE SEQUENCE</scope>
</reference>
<accession>A0A1W1CTQ4</accession>
<name>A0A1W1CTQ4_9ZZZZ</name>
<protein>
    <submittedName>
        <fullName evidence="1">Uncharacterized protein</fullName>
    </submittedName>
</protein>
<sequence length="121" mass="13722">MKPLNSTEITKLLERFDDFKGSEVRSVEIISPKEIKITFALQDRARGYDWITLTLLFSDVLDAKLLESNKLGYVDMSDGVSILYENGLFHFALGSYKTDISIKDALLFIVSKNIKYSEGAF</sequence>
<dbReference type="EMBL" id="FPHK01000128">
    <property type="protein sequence ID" value="SFV69041.1"/>
    <property type="molecule type" value="Genomic_DNA"/>
</dbReference>
<proteinExistence type="predicted"/>
<evidence type="ECO:0000313" key="1">
    <source>
        <dbReference type="EMBL" id="SFV69041.1"/>
    </source>
</evidence>